<evidence type="ECO:0000259" key="1">
    <source>
        <dbReference type="PROSITE" id="PS51186"/>
    </source>
</evidence>
<dbReference type="Gene3D" id="3.40.630.30">
    <property type="match status" value="1"/>
</dbReference>
<evidence type="ECO:0000313" key="2">
    <source>
        <dbReference type="EMBL" id="TAA46961.1"/>
    </source>
</evidence>
<dbReference type="Pfam" id="PF13302">
    <property type="entry name" value="Acetyltransf_3"/>
    <property type="match status" value="1"/>
</dbReference>
<dbReference type="InterPro" id="IPR016181">
    <property type="entry name" value="Acyl_CoA_acyltransferase"/>
</dbReference>
<dbReference type="InterPro" id="IPR051531">
    <property type="entry name" value="N-acetyltransferase"/>
</dbReference>
<dbReference type="PANTHER" id="PTHR43792">
    <property type="entry name" value="GNAT FAMILY, PUTATIVE (AFU_ORTHOLOGUE AFUA_3G00765)-RELATED-RELATED"/>
    <property type="match status" value="1"/>
</dbReference>
<evidence type="ECO:0000313" key="3">
    <source>
        <dbReference type="Proteomes" id="UP000292544"/>
    </source>
</evidence>
<comment type="caution">
    <text evidence="2">The sequence shown here is derived from an EMBL/GenBank/DDBJ whole genome shotgun (WGS) entry which is preliminary data.</text>
</comment>
<accession>A0ABY1WQG2</accession>
<dbReference type="RefSeq" id="WP_130566210.1">
    <property type="nucleotide sequence ID" value="NZ_SHLY01000002.1"/>
</dbReference>
<reference evidence="3" key="1">
    <citation type="submission" date="2019-02" db="EMBL/GenBank/DDBJ databases">
        <title>Draft genome sequence of Muricauda sp. 176CP4-71.</title>
        <authorList>
            <person name="Park J.-S."/>
        </authorList>
    </citation>
    <scope>NUCLEOTIDE SEQUENCE [LARGE SCALE GENOMIC DNA]</scope>
    <source>
        <strain evidence="3">176GS2-150</strain>
    </source>
</reference>
<sequence length="183" mass="20762">MDVLPSERLTFSMMDASDAPLMFELDQDPEVMHFISGGKTTSYDDVLQVFLPRLAQYLNPTKGWGLWKVVESASDEFIGWVLVRPMAFFSADRDDSDLELGWRFKRAAWGKGYATEAARQIMMTISQATAVTKFSALAVEDNHASINIMTKLGMRFEKKALHKDPLGDMDVVYYRLNMNKSTD</sequence>
<dbReference type="Proteomes" id="UP000292544">
    <property type="component" value="Unassembled WGS sequence"/>
</dbReference>
<proteinExistence type="predicted"/>
<keyword evidence="3" id="KW-1185">Reference proteome</keyword>
<dbReference type="EMBL" id="SHLY01000002">
    <property type="protein sequence ID" value="TAA46961.1"/>
    <property type="molecule type" value="Genomic_DNA"/>
</dbReference>
<name>A0ABY1WQG2_9GAMM</name>
<dbReference type="InterPro" id="IPR000182">
    <property type="entry name" value="GNAT_dom"/>
</dbReference>
<protein>
    <submittedName>
        <fullName evidence="2">N-acetyltransferase</fullName>
    </submittedName>
</protein>
<dbReference type="SUPFAM" id="SSF55729">
    <property type="entry name" value="Acyl-CoA N-acyltransferases (Nat)"/>
    <property type="match status" value="1"/>
</dbReference>
<gene>
    <name evidence="2" type="ORF">EXY25_06820</name>
</gene>
<dbReference type="PROSITE" id="PS51186">
    <property type="entry name" value="GNAT"/>
    <property type="match status" value="1"/>
</dbReference>
<organism evidence="2 3">
    <name type="scientific">Corallincola spongiicola</name>
    <dbReference type="NCBI Taxonomy" id="2520508"/>
    <lineage>
        <taxon>Bacteria</taxon>
        <taxon>Pseudomonadati</taxon>
        <taxon>Pseudomonadota</taxon>
        <taxon>Gammaproteobacteria</taxon>
        <taxon>Alteromonadales</taxon>
        <taxon>Psychromonadaceae</taxon>
        <taxon>Corallincola</taxon>
    </lineage>
</organism>
<dbReference type="PANTHER" id="PTHR43792:SF1">
    <property type="entry name" value="N-ACETYLTRANSFERASE DOMAIN-CONTAINING PROTEIN"/>
    <property type="match status" value="1"/>
</dbReference>
<feature type="domain" description="N-acetyltransferase" evidence="1">
    <location>
        <begin position="9"/>
        <end position="179"/>
    </location>
</feature>